<dbReference type="SUPFAM" id="SSF55931">
    <property type="entry name" value="Glutamine synthetase/guanido kinase"/>
    <property type="match status" value="3"/>
</dbReference>
<dbReference type="PANTHER" id="PTHR11547:SF38">
    <property type="entry name" value="ARGININE KINASE 1-RELATED"/>
    <property type="match status" value="1"/>
</dbReference>
<feature type="binding site" evidence="5">
    <location>
        <begin position="616"/>
        <end position="620"/>
    </location>
    <ligand>
        <name>ATP</name>
        <dbReference type="ChEBI" id="CHEBI:30616"/>
    </ligand>
</feature>
<keyword evidence="4 5" id="KW-0067">ATP-binding</keyword>
<name>A0A0F7V3W9_TOXGV</name>
<dbReference type="GO" id="GO:0005524">
    <property type="term" value="F:ATP binding"/>
    <property type="evidence" value="ECO:0007669"/>
    <property type="project" value="UniProtKB-UniRule"/>
</dbReference>
<evidence type="ECO:0000259" key="7">
    <source>
        <dbReference type="PROSITE" id="PS51510"/>
    </source>
</evidence>
<feature type="binding site" evidence="5">
    <location>
        <begin position="801"/>
        <end position="805"/>
    </location>
    <ligand>
        <name>ATP</name>
        <dbReference type="ChEBI" id="CHEBI:30616"/>
    </ligand>
</feature>
<reference evidence="8" key="1">
    <citation type="journal article" date="2015" name="PLoS ONE">
        <title>Comprehensive Evaluation of Toxoplasma gondii VEG and Neospora caninum LIV Genomes with Tachyzoite Stage Transcriptome and Proteome Defines Novel Transcript Features.</title>
        <authorList>
            <person name="Ramaprasad A."/>
            <person name="Mourier T."/>
            <person name="Naeem R."/>
            <person name="Malas T.B."/>
            <person name="Moussa E."/>
            <person name="Panigrahi A."/>
            <person name="Vermont S.J."/>
            <person name="Otto T.D."/>
            <person name="Wastling J."/>
            <person name="Pain A."/>
        </authorList>
    </citation>
    <scope>NUCLEOTIDE SEQUENCE</scope>
    <source>
        <strain evidence="8">VEG</strain>
    </source>
</reference>
<sequence length="1322" mass="146066">MADRQRTKEQEDIRHYCETQQLPQLLALLLNRLAQKKDPHPKLFAVKYFADRVSDSDLGTIGLYRSAPTGQNASCPATGAKDLVDGDDVRFQNPYQADKRSWMRNNIAPDAWLQLGEVRTSKGLSALQCLLPNDEDDRDGNEFSIDADSGIIALSVECYESFHLLFSEFLRFSDATLMAKSIFVIRVPAVLPSLTMHSSLRNLLLCFHRNFASFAFPPTMTLAESNKVIDRVQKGINKWLMTKVNSGFGPPDIEMCRGPDLFRRRGQLFRALQSEGALPSQGTYLDGVNPHRATALWLSPDKKVIVQVNWRNHLRIEVKISNPFDASEIVQGFQSAYSLLDCMKGFISRAGLQELLNQAHMRKLRLITPDDMIHVRYLRQTHFFIYGRPVSNIISVVGSSNDRVVADRRVQPHLRGLVPVSLNTLEATDEVHALGTLTQLVSGFLEGLKLRLPRPQVESSAGGSHGVARFMQPIDLARSSHAFTKLPQLLSKRSDRKLLEKEEGDKRTEGAFDRTSGLQALSCPEGLDWWQGKPSCGFACTDDLRDYCNMSPTLTTVVERFHATPAQAWKTAAENFYLKPDLNSVGGLAPLPSFQQFWGDFEKKGCTTLNCAAVKLVVCSLRRNLSFYKAPIPATEEELATTQDAILDAVAGMGPNIGNETVACPSDGPVDILRHYSACKNPTSRGCSGMDSFLNDVGLGLEFSNFEKAIGLSTRMSRGRGVYIPPCSTWLLALQFADHIYIQTHDGKGNVGRCFYRLLEIAHSLQGHFNSSTVSSSHAFAFHSSLGYLTTMPEFLGTGIQLKAKLYLPYLLSKPEEAEITEFESLCQNHNLGFKFVHPAVFDQNKGSTAMVWVMSTVSLGVTELQQLEAFIKGIDAILEREQSKAGSLGATPPRTVAEERDVILPPLPEKTAAGQGGAVSGEPGQSDSSRPKATPKKDISKVAGHTQWKDLRTVFGGSSQHCVHIGKAYRFPGDIAATDTDAFVKFRGLFEEVMGKPQNSMDVLLSAASSSRALLEVFDMFQIAAQLDGLRKAVSLSCIQVSNVCFITCRNFASVPFLPFLVASPSFTRYNNRGLLHLAEVEKAVIARLTRNQDRDDHLPLVGQRYIPVASLTPQQQTILRTRFFVDLPDKKMNALKDVLDCTYESFNFWPRHRGVIFSADQTMVCLVNFCDHVTILATGDDQQQLCNGMTMLRALQSIQATVAALEDKDAPDGLVIARRADIGGYAGPSLKKSVCLATSIAAQLSVTGVKAASDSRAATWAADYRDRLEIIHDWTPRDAPTLPATTSAQKETPQHSVVVSKMIAFDHEVELLESFLKILT</sequence>
<dbReference type="EMBL" id="LN714498">
    <property type="protein sequence ID" value="CEL74855.1"/>
    <property type="molecule type" value="Genomic_DNA"/>
</dbReference>
<dbReference type="InterPro" id="IPR022414">
    <property type="entry name" value="ATP-guanido_PTrfase_cat"/>
</dbReference>
<dbReference type="GO" id="GO:0004111">
    <property type="term" value="F:creatine kinase activity"/>
    <property type="evidence" value="ECO:0007669"/>
    <property type="project" value="InterPro"/>
</dbReference>
<feature type="binding site" evidence="5">
    <location>
        <begin position="835"/>
        <end position="840"/>
    </location>
    <ligand>
        <name>ATP</name>
        <dbReference type="ChEBI" id="CHEBI:30616"/>
    </ligand>
</feature>
<comment type="similarity">
    <text evidence="5">Belongs to the ATP:guanido phosphotransferase family.</text>
</comment>
<evidence type="ECO:0000256" key="6">
    <source>
        <dbReference type="SAM" id="MobiDB-lite"/>
    </source>
</evidence>
<dbReference type="GO" id="GO:0005615">
    <property type="term" value="C:extracellular space"/>
    <property type="evidence" value="ECO:0007669"/>
    <property type="project" value="TreeGrafter"/>
</dbReference>
<keyword evidence="3 5" id="KW-0418">Kinase</keyword>
<feature type="region of interest" description="Disordered" evidence="6">
    <location>
        <begin position="908"/>
        <end position="942"/>
    </location>
</feature>
<dbReference type="InterPro" id="IPR000749">
    <property type="entry name" value="ATP-guanido_PTrfase"/>
</dbReference>
<evidence type="ECO:0000256" key="1">
    <source>
        <dbReference type="ARBA" id="ARBA00022679"/>
    </source>
</evidence>
<organism evidence="8">
    <name type="scientific">Toxoplasma gondii (strain ATCC 50861 / VEG)</name>
    <dbReference type="NCBI Taxonomy" id="432359"/>
    <lineage>
        <taxon>Eukaryota</taxon>
        <taxon>Sar</taxon>
        <taxon>Alveolata</taxon>
        <taxon>Apicomplexa</taxon>
        <taxon>Conoidasida</taxon>
        <taxon>Coccidia</taxon>
        <taxon>Eucoccidiorida</taxon>
        <taxon>Eimeriorina</taxon>
        <taxon>Sarcocystidae</taxon>
        <taxon>Toxoplasma</taxon>
    </lineage>
</organism>
<keyword evidence="1 5" id="KW-0808">Transferase</keyword>
<dbReference type="Pfam" id="PF00217">
    <property type="entry name" value="ATP-gua_Ptrans"/>
    <property type="match status" value="1"/>
</dbReference>
<feature type="domain" description="Phosphagen kinase C-terminal" evidence="7">
    <location>
        <begin position="613"/>
        <end position="885"/>
    </location>
</feature>
<dbReference type="InterPro" id="IPR014746">
    <property type="entry name" value="Gln_synth/guanido_kin_cat_dom"/>
</dbReference>
<keyword evidence="2 5" id="KW-0547">Nucleotide-binding</keyword>
<evidence type="ECO:0000256" key="3">
    <source>
        <dbReference type="ARBA" id="ARBA00022777"/>
    </source>
</evidence>
<evidence type="ECO:0000256" key="5">
    <source>
        <dbReference type="PROSITE-ProRule" id="PRU00843"/>
    </source>
</evidence>
<evidence type="ECO:0000256" key="2">
    <source>
        <dbReference type="ARBA" id="ARBA00022741"/>
    </source>
</evidence>
<dbReference type="GO" id="GO:0046314">
    <property type="term" value="P:phosphocreatine biosynthetic process"/>
    <property type="evidence" value="ECO:0007669"/>
    <property type="project" value="InterPro"/>
</dbReference>
<evidence type="ECO:0000313" key="8">
    <source>
        <dbReference type="EMBL" id="CEL74855.1"/>
    </source>
</evidence>
<gene>
    <name evidence="8" type="ORF">BN1205_024060</name>
</gene>
<dbReference type="PROSITE" id="PS51510">
    <property type="entry name" value="PHOSPHAGEN_KINASE_C"/>
    <property type="match status" value="1"/>
</dbReference>
<accession>A0A0F7V3W9</accession>
<evidence type="ECO:0000256" key="4">
    <source>
        <dbReference type="ARBA" id="ARBA00022840"/>
    </source>
</evidence>
<comment type="caution">
    <text evidence="5">Lacks conserved residue(s) required for the propagation of feature annotation.</text>
</comment>
<proteinExistence type="inferred from homology"/>
<protein>
    <submittedName>
        <fullName evidence="8">ATP:guanido phosphotransferase, C-terminal catalytic domain containing protein</fullName>
    </submittedName>
</protein>
<dbReference type="Gene3D" id="3.30.590.10">
    <property type="entry name" value="Glutamine synthetase/guanido kinase, catalytic domain"/>
    <property type="match status" value="3"/>
</dbReference>
<dbReference type="PANTHER" id="PTHR11547">
    <property type="entry name" value="ARGININE OR CREATINE KINASE"/>
    <property type="match status" value="1"/>
</dbReference>